<keyword evidence="2" id="KW-0812">Transmembrane</keyword>
<dbReference type="EMBL" id="JABAHT010000760">
    <property type="protein sequence ID" value="KAF4652109.1"/>
    <property type="molecule type" value="Genomic_DNA"/>
</dbReference>
<dbReference type="InterPro" id="IPR002666">
    <property type="entry name" value="Folate_carrier"/>
</dbReference>
<keyword evidence="2" id="KW-1133">Transmembrane helix</keyword>
<dbReference type="EMBL" id="JABANN010000229">
    <property type="protein sequence ID" value="KAF4665544.1"/>
    <property type="molecule type" value="Genomic_DNA"/>
</dbReference>
<feature type="transmembrane region" description="Helical" evidence="2">
    <location>
        <begin position="913"/>
        <end position="939"/>
    </location>
</feature>
<feature type="transmembrane region" description="Helical" evidence="2">
    <location>
        <begin position="700"/>
        <end position="719"/>
    </location>
</feature>
<proteinExistence type="inferred from homology"/>
<dbReference type="SUPFAM" id="SSF103473">
    <property type="entry name" value="MFS general substrate transporter"/>
    <property type="match status" value="2"/>
</dbReference>
<feature type="transmembrane region" description="Helical" evidence="2">
    <location>
        <begin position="72"/>
        <end position="89"/>
    </location>
</feature>
<comment type="caution">
    <text evidence="3">The sequence shown here is derived from an EMBL/GenBank/DDBJ whole genome shotgun (WGS) entry which is preliminary data.</text>
</comment>
<dbReference type="Proteomes" id="UP000572268">
    <property type="component" value="Unassembled WGS sequence"/>
</dbReference>
<reference evidence="5 6" key="1">
    <citation type="submission" date="2020-04" db="EMBL/GenBank/DDBJ databases">
        <title>Perkinsus olseni comparative genomics.</title>
        <authorList>
            <person name="Bogema D.R."/>
        </authorList>
    </citation>
    <scope>NUCLEOTIDE SEQUENCE [LARGE SCALE GENOMIC DNA]</scope>
    <source>
        <strain evidence="3">ATCC PRA-179</strain>
        <strain evidence="4">ATCC PRA-31</strain>
    </source>
</reference>
<feature type="transmembrane region" description="Helical" evidence="2">
    <location>
        <begin position="175"/>
        <end position="192"/>
    </location>
</feature>
<dbReference type="InterPro" id="IPR036259">
    <property type="entry name" value="MFS_trans_sf"/>
</dbReference>
<dbReference type="OrthoDB" id="1910514at2759"/>
<feature type="transmembrane region" description="Helical" evidence="2">
    <location>
        <begin position="814"/>
        <end position="831"/>
    </location>
</feature>
<feature type="transmembrane region" description="Helical" evidence="2">
    <location>
        <begin position="204"/>
        <end position="222"/>
    </location>
</feature>
<feature type="transmembrane region" description="Helical" evidence="2">
    <location>
        <begin position="118"/>
        <end position="139"/>
    </location>
</feature>
<feature type="transmembrane region" description="Helical" evidence="2">
    <location>
        <begin position="670"/>
        <end position="688"/>
    </location>
</feature>
<feature type="transmembrane region" description="Helical" evidence="2">
    <location>
        <begin position="234"/>
        <end position="253"/>
    </location>
</feature>
<evidence type="ECO:0000256" key="2">
    <source>
        <dbReference type="SAM" id="Phobius"/>
    </source>
</evidence>
<comment type="similarity">
    <text evidence="1">Belongs to the reduced folate carrier (RFC) transporter (TC 2.A.48) family.</text>
</comment>
<feature type="transmembrane region" description="Helical" evidence="2">
    <location>
        <begin position="151"/>
        <end position="169"/>
    </location>
</feature>
<dbReference type="Gene3D" id="1.20.1250.20">
    <property type="entry name" value="MFS general substrate transporter like domains"/>
    <property type="match status" value="2"/>
</dbReference>
<name>A0A7J6KZV1_PEROL</name>
<dbReference type="PANTHER" id="PTHR10686">
    <property type="entry name" value="FOLATE TRANSPORTER"/>
    <property type="match status" value="1"/>
</dbReference>
<evidence type="ECO:0000313" key="4">
    <source>
        <dbReference type="EMBL" id="KAF4665544.1"/>
    </source>
</evidence>
<protein>
    <submittedName>
        <fullName evidence="3">Uncharacterized protein</fullName>
    </submittedName>
</protein>
<dbReference type="AlphaFoldDB" id="A0A7J6KZV1"/>
<dbReference type="GO" id="GO:0005886">
    <property type="term" value="C:plasma membrane"/>
    <property type="evidence" value="ECO:0007669"/>
    <property type="project" value="TreeGrafter"/>
</dbReference>
<feature type="transmembrane region" description="Helical" evidence="2">
    <location>
        <begin position="837"/>
        <end position="858"/>
    </location>
</feature>
<feature type="transmembrane region" description="Helical" evidence="2">
    <location>
        <begin position="581"/>
        <end position="602"/>
    </location>
</feature>
<dbReference type="GO" id="GO:0090482">
    <property type="term" value="F:vitamin transmembrane transporter activity"/>
    <property type="evidence" value="ECO:0007669"/>
    <property type="project" value="InterPro"/>
</dbReference>
<feature type="transmembrane region" description="Helical" evidence="2">
    <location>
        <begin position="314"/>
        <end position="336"/>
    </location>
</feature>
<gene>
    <name evidence="4" type="ORF">FOL46_003601</name>
    <name evidence="3" type="ORF">FOZ61_009924</name>
</gene>
<feature type="transmembrane region" description="Helical" evidence="2">
    <location>
        <begin position="639"/>
        <end position="658"/>
    </location>
</feature>
<organism evidence="3 5">
    <name type="scientific">Perkinsus olseni</name>
    <name type="common">Perkinsus atlanticus</name>
    <dbReference type="NCBI Taxonomy" id="32597"/>
    <lineage>
        <taxon>Eukaryota</taxon>
        <taxon>Sar</taxon>
        <taxon>Alveolata</taxon>
        <taxon>Perkinsozoa</taxon>
        <taxon>Perkinsea</taxon>
        <taxon>Perkinsida</taxon>
        <taxon>Perkinsidae</taxon>
        <taxon>Perkinsus</taxon>
    </lineage>
</organism>
<feature type="transmembrane region" description="Helical" evidence="2">
    <location>
        <begin position="453"/>
        <end position="474"/>
    </location>
</feature>
<sequence>MRSRRASSSMSSVHAASVDSLEQPIIGKTLDVEDGSSFSEKHPEEKRAKRTVWSRLWHGDWKVPTGPGGYKPFWYEATICCAFTFFLAFKPSEPHLTTYLRETKGFTDDQINSEIYPWSTYACIPFLLIGGFLSEFVGYKLALILGAMGRLATRFLLLFGTTVLHMQILEVTYSFGTAAEKIFYGYLFHVVANKDYQKLTSMNLAAFVLSHMLSGIVGDIMLNAGHMSYTSLQWVSAASVTVAAIIALFLTSVKRDRAPRPKEVWRTMKWAYEDKVYVLVLFWWIFGNCAFGLIDGYESSLYDMMMVEEGTEKNYNGTVFAIAQLVASISALSVAVPRILKVAYYHQHVTVGAMGIWCILALTLMIWYDRIIPMCIGFILYYLGYHFINAFVSAETGRVVNKHIKGEDNVNSGCYAIIVMFNNLTAYILSTILSLFMFTWFQIDLRNVYKILWVFQLSFQAVFMVLAVASYFWSKRRATADVVKSSLEQPIISKMVDVEDGAGSSAGHTEEGKKMKSVWARLWHGDWKVPTGPDGYKPFWYEATICCAFTFFLAFIPSEPHLTTYLRETKGFTDDQINSQIYPWCTYACIPFLLVGGCLSEFVGYKLELILGALGRLATRFLLLFGSSLLDMQIMQCTYAFGTAAEEIFYGYLFHVVPKENYQKLTSMNLASYVFSHMLSGIVGDVMVDACHMSYTSLMWVSAASVIVAAFIALFLTGVKRDKAPRPKEVWKTMKLAYEDKVYALILFWWIFGNCAYGLIEGYESSLYDMMMVEEGTEKNYNGTVFAIAQLIASISALSVAVPRILKVAYYHQHVTVGAMGIWCILALTLMIWYDRIIPMCIGFILYYLGYHFINAFVSAETGRVVNKHIKGEDNVNSGCYAIIVMFNNLTAYILSTILSLFMFTWFQIDLRIVYKILWVFQLSFQVVFMVLAVALYFWSKRRVTPTDVSESAK</sequence>
<keyword evidence="2" id="KW-0472">Membrane</keyword>
<feature type="transmembrane region" description="Helical" evidence="2">
    <location>
        <begin position="780"/>
        <end position="802"/>
    </location>
</feature>
<dbReference type="PANTHER" id="PTHR10686:SF18">
    <property type="entry name" value="IP11787P-RELATED"/>
    <property type="match status" value="1"/>
</dbReference>
<feature type="transmembrane region" description="Helical" evidence="2">
    <location>
        <begin position="413"/>
        <end position="441"/>
    </location>
</feature>
<evidence type="ECO:0000313" key="6">
    <source>
        <dbReference type="Proteomes" id="UP000572268"/>
    </source>
</evidence>
<evidence type="ECO:0000313" key="3">
    <source>
        <dbReference type="EMBL" id="KAF4652109.1"/>
    </source>
</evidence>
<dbReference type="Pfam" id="PF01770">
    <property type="entry name" value="Folate_carrier"/>
    <property type="match status" value="4"/>
</dbReference>
<feature type="transmembrane region" description="Helical" evidence="2">
    <location>
        <begin position="348"/>
        <end position="365"/>
    </location>
</feature>
<feature type="transmembrane region" description="Helical" evidence="2">
    <location>
        <begin position="371"/>
        <end position="392"/>
    </location>
</feature>
<feature type="transmembrane region" description="Helical" evidence="2">
    <location>
        <begin position="742"/>
        <end position="760"/>
    </location>
</feature>
<feature type="transmembrane region" description="Helical" evidence="2">
    <location>
        <begin position="276"/>
        <end position="294"/>
    </location>
</feature>
<dbReference type="Proteomes" id="UP000570595">
    <property type="component" value="Unassembled WGS sequence"/>
</dbReference>
<feature type="transmembrane region" description="Helical" evidence="2">
    <location>
        <begin position="879"/>
        <end position="907"/>
    </location>
</feature>
<evidence type="ECO:0000313" key="5">
    <source>
        <dbReference type="Proteomes" id="UP000570595"/>
    </source>
</evidence>
<accession>A0A7J6KZV1</accession>
<evidence type="ECO:0000256" key="1">
    <source>
        <dbReference type="ARBA" id="ARBA00005773"/>
    </source>
</evidence>